<accession>A0A8J6ZUE9</accession>
<dbReference type="Proteomes" id="UP000622533">
    <property type="component" value="Unassembled WGS sequence"/>
</dbReference>
<keyword evidence="2" id="KW-1185">Reference proteome</keyword>
<proteinExistence type="predicted"/>
<organism evidence="1 2">
    <name type="scientific">Desmonostoc muscorum LEGE 12446</name>
    <dbReference type="NCBI Taxonomy" id="1828758"/>
    <lineage>
        <taxon>Bacteria</taxon>
        <taxon>Bacillati</taxon>
        <taxon>Cyanobacteriota</taxon>
        <taxon>Cyanophyceae</taxon>
        <taxon>Nostocales</taxon>
        <taxon>Nostocaceae</taxon>
        <taxon>Desmonostoc</taxon>
    </lineage>
</organism>
<sequence length="55" mass="6226">MDGNFVELESLQPKKLIQILNRSIAVNQNLDINNRSLIILDDQNSSFYNGVESFG</sequence>
<dbReference type="EMBL" id="JADEXS010000994">
    <property type="protein sequence ID" value="MBE9027657.1"/>
    <property type="molecule type" value="Genomic_DNA"/>
</dbReference>
<comment type="caution">
    <text evidence="1">The sequence shown here is derived from an EMBL/GenBank/DDBJ whole genome shotgun (WGS) entry which is preliminary data.</text>
</comment>
<protein>
    <submittedName>
        <fullName evidence="1">Uncharacterized protein</fullName>
    </submittedName>
</protein>
<dbReference type="AlphaFoldDB" id="A0A8J6ZUE9"/>
<evidence type="ECO:0000313" key="2">
    <source>
        <dbReference type="Proteomes" id="UP000622533"/>
    </source>
</evidence>
<reference evidence="1" key="1">
    <citation type="submission" date="2020-10" db="EMBL/GenBank/DDBJ databases">
        <authorList>
            <person name="Castelo-Branco R."/>
            <person name="Eusebio N."/>
            <person name="Adriana R."/>
            <person name="Vieira A."/>
            <person name="Brugerolle De Fraissinette N."/>
            <person name="Rezende De Castro R."/>
            <person name="Schneider M.P."/>
            <person name="Vasconcelos V."/>
            <person name="Leao P.N."/>
        </authorList>
    </citation>
    <scope>NUCLEOTIDE SEQUENCE</scope>
    <source>
        <strain evidence="1">LEGE 12446</strain>
    </source>
</reference>
<gene>
    <name evidence="1" type="ORF">IQ276_36130</name>
</gene>
<name>A0A8J6ZUE9_DESMC</name>
<evidence type="ECO:0000313" key="1">
    <source>
        <dbReference type="EMBL" id="MBE9027657.1"/>
    </source>
</evidence>